<dbReference type="Pfam" id="PF00078">
    <property type="entry name" value="RVT_1"/>
    <property type="match status" value="1"/>
</dbReference>
<feature type="domain" description="Reverse transcriptase" evidence="1">
    <location>
        <begin position="42"/>
        <end position="188"/>
    </location>
</feature>
<evidence type="ECO:0000259" key="1">
    <source>
        <dbReference type="Pfam" id="PF00078"/>
    </source>
</evidence>
<evidence type="ECO:0000313" key="3">
    <source>
        <dbReference type="Proteomes" id="UP001454036"/>
    </source>
</evidence>
<dbReference type="SUPFAM" id="SSF56672">
    <property type="entry name" value="DNA/RNA polymerases"/>
    <property type="match status" value="1"/>
</dbReference>
<dbReference type="Proteomes" id="UP001454036">
    <property type="component" value="Unassembled WGS sequence"/>
</dbReference>
<name>A0AAV3Q9C0_LITER</name>
<protein>
    <recommendedName>
        <fullName evidence="1">Reverse transcriptase domain-containing protein</fullName>
    </recommendedName>
</protein>
<accession>A0AAV3Q9C0</accession>
<proteinExistence type="predicted"/>
<evidence type="ECO:0000313" key="2">
    <source>
        <dbReference type="EMBL" id="GAA0160657.1"/>
    </source>
</evidence>
<dbReference type="InterPro" id="IPR000477">
    <property type="entry name" value="RT_dom"/>
</dbReference>
<dbReference type="Gene3D" id="3.30.70.270">
    <property type="match status" value="2"/>
</dbReference>
<dbReference type="CDD" id="cd01647">
    <property type="entry name" value="RT_LTR"/>
    <property type="match status" value="1"/>
</dbReference>
<dbReference type="EMBL" id="BAABME010020522">
    <property type="protein sequence ID" value="GAA0160657.1"/>
    <property type="molecule type" value="Genomic_DNA"/>
</dbReference>
<gene>
    <name evidence="2" type="ORF">LIER_39079</name>
</gene>
<dbReference type="AlphaFoldDB" id="A0AAV3Q9C0"/>
<dbReference type="InterPro" id="IPR053134">
    <property type="entry name" value="RNA-dir_DNA_polymerase"/>
</dbReference>
<dbReference type="PANTHER" id="PTHR24559">
    <property type="entry name" value="TRANSPOSON TY3-I GAG-POL POLYPROTEIN"/>
    <property type="match status" value="1"/>
</dbReference>
<dbReference type="InterPro" id="IPR043502">
    <property type="entry name" value="DNA/RNA_pol_sf"/>
</dbReference>
<reference evidence="2 3" key="1">
    <citation type="submission" date="2024-01" db="EMBL/GenBank/DDBJ databases">
        <title>The complete chloroplast genome sequence of Lithospermum erythrorhizon: insights into the phylogenetic relationship among Boraginaceae species and the maternal lineages of purple gromwells.</title>
        <authorList>
            <person name="Okada T."/>
            <person name="Watanabe K."/>
        </authorList>
    </citation>
    <scope>NUCLEOTIDE SEQUENCE [LARGE SCALE GENOMIC DNA]</scope>
</reference>
<keyword evidence="3" id="KW-1185">Reference proteome</keyword>
<dbReference type="InterPro" id="IPR043128">
    <property type="entry name" value="Rev_trsase/Diguanyl_cyclase"/>
</dbReference>
<organism evidence="2 3">
    <name type="scientific">Lithospermum erythrorhizon</name>
    <name type="common">Purple gromwell</name>
    <name type="synonym">Lithospermum officinale var. erythrorhizon</name>
    <dbReference type="NCBI Taxonomy" id="34254"/>
    <lineage>
        <taxon>Eukaryota</taxon>
        <taxon>Viridiplantae</taxon>
        <taxon>Streptophyta</taxon>
        <taxon>Embryophyta</taxon>
        <taxon>Tracheophyta</taxon>
        <taxon>Spermatophyta</taxon>
        <taxon>Magnoliopsida</taxon>
        <taxon>eudicotyledons</taxon>
        <taxon>Gunneridae</taxon>
        <taxon>Pentapetalae</taxon>
        <taxon>asterids</taxon>
        <taxon>lamiids</taxon>
        <taxon>Boraginales</taxon>
        <taxon>Boraginaceae</taxon>
        <taxon>Boraginoideae</taxon>
        <taxon>Lithospermeae</taxon>
        <taxon>Lithospermum</taxon>
    </lineage>
</organism>
<comment type="caution">
    <text evidence="2">The sequence shown here is derived from an EMBL/GenBank/DDBJ whole genome shotgun (WGS) entry which is preliminary data.</text>
</comment>
<sequence>MPGVDPKVSVHRLYEDPHYKLIKQKKRTFSEEKGEAIREAPNGTWQMCTNFISINKACPKDYYPLPNIDRLVDSRAKYKVVDFLDAFRGYYQIFMAEEDVDKITFVTKYDIYCWKVMAFGLKNARATYQRMVNKVFSTHIGRNMEIYVDDMLIKIREEGEHETNLHERFDNLRRYKLWLNPDKLVFGMTFGKFPAYMISQRGIEPNPDKIAVVQTMQSPKMHKEVERLTRRIAALARFISSAGDRSLPFFKAIKKENEFEWTPECKNSFKELKAYLQSP</sequence>
<dbReference type="PANTHER" id="PTHR24559:SF444">
    <property type="entry name" value="REVERSE TRANSCRIPTASE DOMAIN-CONTAINING PROTEIN"/>
    <property type="match status" value="1"/>
</dbReference>